<protein>
    <submittedName>
        <fullName evidence="1">Uncharacterized protein</fullName>
    </submittedName>
</protein>
<dbReference type="AlphaFoldDB" id="A0A4Y2U507"/>
<evidence type="ECO:0000313" key="1">
    <source>
        <dbReference type="EMBL" id="GBO08055.1"/>
    </source>
</evidence>
<evidence type="ECO:0000313" key="2">
    <source>
        <dbReference type="Proteomes" id="UP000499080"/>
    </source>
</evidence>
<gene>
    <name evidence="1" type="ORF">AVEN_136573_1</name>
</gene>
<accession>A0A4Y2U507</accession>
<proteinExistence type="predicted"/>
<organism evidence="1 2">
    <name type="scientific">Araneus ventricosus</name>
    <name type="common">Orbweaver spider</name>
    <name type="synonym">Epeira ventricosa</name>
    <dbReference type="NCBI Taxonomy" id="182803"/>
    <lineage>
        <taxon>Eukaryota</taxon>
        <taxon>Metazoa</taxon>
        <taxon>Ecdysozoa</taxon>
        <taxon>Arthropoda</taxon>
        <taxon>Chelicerata</taxon>
        <taxon>Arachnida</taxon>
        <taxon>Araneae</taxon>
        <taxon>Araneomorphae</taxon>
        <taxon>Entelegynae</taxon>
        <taxon>Araneoidea</taxon>
        <taxon>Araneidae</taxon>
        <taxon>Araneus</taxon>
    </lineage>
</organism>
<keyword evidence="2" id="KW-1185">Reference proteome</keyword>
<name>A0A4Y2U507_ARAVE</name>
<sequence length="139" mass="15356">MSRSEATLSKQAVNITKLNQTKLYCEGYFGTDVVSLSHGRLTRTTPGSVPPSPSFHTTSASSWNTVSLRFWVVSFPLRPVRALHLVGWAGADWALEHHIIEKTFDSELHGSSVESGFEPGTLPTLMPRPWYQAIAALFV</sequence>
<dbReference type="EMBL" id="BGPR01033930">
    <property type="protein sequence ID" value="GBO08055.1"/>
    <property type="molecule type" value="Genomic_DNA"/>
</dbReference>
<dbReference type="Proteomes" id="UP000499080">
    <property type="component" value="Unassembled WGS sequence"/>
</dbReference>
<reference evidence="1 2" key="1">
    <citation type="journal article" date="2019" name="Sci. Rep.">
        <title>Orb-weaving spider Araneus ventricosus genome elucidates the spidroin gene catalogue.</title>
        <authorList>
            <person name="Kono N."/>
            <person name="Nakamura H."/>
            <person name="Ohtoshi R."/>
            <person name="Moran D.A.P."/>
            <person name="Shinohara A."/>
            <person name="Yoshida Y."/>
            <person name="Fujiwara M."/>
            <person name="Mori M."/>
            <person name="Tomita M."/>
            <person name="Arakawa K."/>
        </authorList>
    </citation>
    <scope>NUCLEOTIDE SEQUENCE [LARGE SCALE GENOMIC DNA]</scope>
</reference>
<comment type="caution">
    <text evidence="1">The sequence shown here is derived from an EMBL/GenBank/DDBJ whole genome shotgun (WGS) entry which is preliminary data.</text>
</comment>